<protein>
    <submittedName>
        <fullName evidence="1">Uncharacterized protein</fullName>
    </submittedName>
</protein>
<proteinExistence type="predicted"/>
<reference evidence="1" key="1">
    <citation type="submission" date="2024-06" db="EMBL/GenBank/DDBJ databases">
        <authorList>
            <person name="Song Z."/>
        </authorList>
    </citation>
    <scope>NUCLEOTIDE SEQUENCE</scope>
    <source>
        <strain evidence="1">A1-4-2</strain>
    </source>
</reference>
<dbReference type="EMBL" id="CP157981">
    <property type="protein sequence ID" value="XBU16536.1"/>
    <property type="molecule type" value="Genomic_DNA"/>
</dbReference>
<dbReference type="AlphaFoldDB" id="A0AAU7T0B7"/>
<accession>A0AAU7T0B7</accession>
<organism evidence="1">
    <name type="scientific">Acinetobacter sp. A1-4-2</name>
    <dbReference type="NCBI Taxonomy" id="3156489"/>
    <lineage>
        <taxon>Bacteria</taxon>
        <taxon>Pseudomonadati</taxon>
        <taxon>Pseudomonadota</taxon>
        <taxon>Gammaproteobacteria</taxon>
        <taxon>Moraxellales</taxon>
        <taxon>Moraxellaceae</taxon>
        <taxon>Acinetobacter</taxon>
    </lineage>
</organism>
<gene>
    <name evidence="1" type="ORF">ABJ384_05065</name>
</gene>
<dbReference type="RefSeq" id="WP_349929251.1">
    <property type="nucleotide sequence ID" value="NZ_CP157981.1"/>
</dbReference>
<name>A0AAU7T0B7_9GAMM</name>
<evidence type="ECO:0000313" key="1">
    <source>
        <dbReference type="EMBL" id="XBU16536.1"/>
    </source>
</evidence>
<sequence>MSNLALEFTAVRLEQNMIEHYKRLKFERVPEGVEFKDYQSALNQELKQALMSYLDDWRILMVAYGGQYGFSFWVDAFYRAYSSVLLESGAPYFTMEGATTASHYNDQASAHIDKILKRLNMLFKSASFLEQLQQHNQHYVKQIDKIRESYCTVSEIYPNAVDLKFELSLEGLHNQWVDISAWSKLLYHFQKQLKQLSWYNAQVVFTFYQIVRVDQRYVVKFFLTLDPLLCAEPSAYSREIDIWWKRVTQNRGISFCPLLDFQQYQHEDEYQLIIQRNAQDQALDPLSALDEMPDRETSIEGLANRICVYPQGFRWFRGAPVRR</sequence>